<evidence type="ECO:0000313" key="2">
    <source>
        <dbReference type="Proteomes" id="UP000034678"/>
    </source>
</evidence>
<proteinExistence type="predicted"/>
<name>A0A0G1ADR2_UNCKA</name>
<evidence type="ECO:0000313" key="1">
    <source>
        <dbReference type="EMBL" id="KKS59074.1"/>
    </source>
</evidence>
<dbReference type="Proteomes" id="UP000034678">
    <property type="component" value="Unassembled WGS sequence"/>
</dbReference>
<comment type="caution">
    <text evidence="1">The sequence shown here is derived from an EMBL/GenBank/DDBJ whole genome shotgun (WGS) entry which is preliminary data.</text>
</comment>
<dbReference type="EMBL" id="LCDU01000030">
    <property type="protein sequence ID" value="KKS59074.1"/>
    <property type="molecule type" value="Genomic_DNA"/>
</dbReference>
<reference evidence="1 2" key="1">
    <citation type="journal article" date="2015" name="Nature">
        <title>rRNA introns, odd ribosomes, and small enigmatic genomes across a large radiation of phyla.</title>
        <authorList>
            <person name="Brown C.T."/>
            <person name="Hug L.A."/>
            <person name="Thomas B.C."/>
            <person name="Sharon I."/>
            <person name="Castelle C.J."/>
            <person name="Singh A."/>
            <person name="Wilkins M.J."/>
            <person name="Williams K.H."/>
            <person name="Banfield J.F."/>
        </authorList>
    </citation>
    <scope>NUCLEOTIDE SEQUENCE [LARGE SCALE GENOMIC DNA]</scope>
</reference>
<sequence length="118" mass="13474">MNAKLTKLGFTQWEMSILKAMKKNIYCNICSVSKSGISRKMKFYTVFKGKIINCTVLIASVLDNKTNFQGEIKVSGCGMDMVYHVLTNFNYAICKKLTGKLTKNYNDFWVNADKYGRI</sequence>
<dbReference type="AlphaFoldDB" id="A0A0G1ADR2"/>
<protein>
    <submittedName>
        <fullName evidence="1">Uncharacterized protein</fullName>
    </submittedName>
</protein>
<organism evidence="1 2">
    <name type="scientific">candidate division WWE3 bacterium GW2011_GWF2_42_42</name>
    <dbReference type="NCBI Taxonomy" id="1619142"/>
    <lineage>
        <taxon>Bacteria</taxon>
        <taxon>Katanobacteria</taxon>
    </lineage>
</organism>
<gene>
    <name evidence="1" type="ORF">UV26_C0030G0006</name>
</gene>
<accession>A0A0G1ADR2</accession>
<dbReference type="STRING" id="1619142.UV26_C0030G0006"/>